<dbReference type="Pfam" id="PF13614">
    <property type="entry name" value="AAA_31"/>
    <property type="match status" value="1"/>
</dbReference>
<protein>
    <submittedName>
        <fullName evidence="2">AAA family ATPase</fullName>
    </submittedName>
</protein>
<name>A0ABW9VT47_9BURK</name>
<proteinExistence type="predicted"/>
<reference evidence="2 3" key="1">
    <citation type="submission" date="2019-12" db="EMBL/GenBank/DDBJ databases">
        <title>Novel species isolated from a subtropical stream in China.</title>
        <authorList>
            <person name="Lu H."/>
        </authorList>
    </citation>
    <scope>NUCLEOTIDE SEQUENCE [LARGE SCALE GENOMIC DNA]</scope>
    <source>
        <strain evidence="2 3">CY42W</strain>
    </source>
</reference>
<evidence type="ECO:0000313" key="3">
    <source>
        <dbReference type="Proteomes" id="UP000642144"/>
    </source>
</evidence>
<dbReference type="Gene3D" id="3.40.50.300">
    <property type="entry name" value="P-loop containing nucleotide triphosphate hydrolases"/>
    <property type="match status" value="1"/>
</dbReference>
<organism evidence="2 3">
    <name type="scientific">Duganella levis</name>
    <dbReference type="NCBI Taxonomy" id="2692169"/>
    <lineage>
        <taxon>Bacteria</taxon>
        <taxon>Pseudomonadati</taxon>
        <taxon>Pseudomonadota</taxon>
        <taxon>Betaproteobacteria</taxon>
        <taxon>Burkholderiales</taxon>
        <taxon>Oxalobacteraceae</taxon>
        <taxon>Telluria group</taxon>
        <taxon>Duganella</taxon>
    </lineage>
</organism>
<dbReference type="InterPro" id="IPR025669">
    <property type="entry name" value="AAA_dom"/>
</dbReference>
<dbReference type="InterPro" id="IPR027417">
    <property type="entry name" value="P-loop_NTPase"/>
</dbReference>
<feature type="domain" description="AAA" evidence="1">
    <location>
        <begin position="9"/>
        <end position="169"/>
    </location>
</feature>
<dbReference type="PANTHER" id="PTHR13696:SF99">
    <property type="entry name" value="COBYRINIC ACID AC-DIAMIDE SYNTHASE"/>
    <property type="match status" value="1"/>
</dbReference>
<dbReference type="RefSeq" id="WP_161052965.1">
    <property type="nucleotide sequence ID" value="NZ_WWCT01000001.1"/>
</dbReference>
<dbReference type="Proteomes" id="UP000642144">
    <property type="component" value="Unassembled WGS sequence"/>
</dbReference>
<comment type="caution">
    <text evidence="2">The sequence shown here is derived from an EMBL/GenBank/DDBJ whole genome shotgun (WGS) entry which is preliminary data.</text>
</comment>
<dbReference type="SUPFAM" id="SSF52540">
    <property type="entry name" value="P-loop containing nucleoside triphosphate hydrolases"/>
    <property type="match status" value="1"/>
</dbReference>
<dbReference type="InterPro" id="IPR050678">
    <property type="entry name" value="DNA_Partitioning_ATPase"/>
</dbReference>
<dbReference type="EMBL" id="WWCT01000001">
    <property type="protein sequence ID" value="MYN24801.1"/>
    <property type="molecule type" value="Genomic_DNA"/>
</dbReference>
<keyword evidence="3" id="KW-1185">Reference proteome</keyword>
<dbReference type="PANTHER" id="PTHR13696">
    <property type="entry name" value="P-LOOP CONTAINING NUCLEOSIDE TRIPHOSPHATE HYDROLASE"/>
    <property type="match status" value="1"/>
</dbReference>
<evidence type="ECO:0000313" key="2">
    <source>
        <dbReference type="EMBL" id="MYN24801.1"/>
    </source>
</evidence>
<accession>A0ABW9VT47</accession>
<evidence type="ECO:0000259" key="1">
    <source>
        <dbReference type="Pfam" id="PF13614"/>
    </source>
</evidence>
<gene>
    <name evidence="2" type="ORF">GTP69_00070</name>
</gene>
<dbReference type="CDD" id="cd02042">
    <property type="entry name" value="ParAB_family"/>
    <property type="match status" value="1"/>
</dbReference>
<sequence>MAHLRGVAMKTVAVATQKGGVGKTFVSCQLGFRLSGLGAPTLLLELDQQLNASDSMARGGLVACAPFTMLDVFEGRAGQLPPGQLVMVPGHPDLAALERQPERHNAFVNALQHFLATVAGRFRVCVMDTNPSPDVRYAAALATADFLLAPVQLNQEAIDGIATLLHHRRYGYHKVRQVLNPRLELIGILPNLVEGTPFQRANLQQLVLHHPGLLIPVPRGDVMGYAYIPTRTAVAEAQAAGVPLWQLRQRPAGAQPVGGGTPVRSAARDAWREIKPSFDAIAARLLRED</sequence>